<comment type="caution">
    <text evidence="3">The sequence shown here is derived from an EMBL/GenBank/DDBJ whole genome shotgun (WGS) entry which is preliminary data.</text>
</comment>
<accession>A0ABW5V7H6</accession>
<gene>
    <name evidence="3" type="ORF">ACFSUO_06370</name>
</gene>
<sequence length="234" mass="27426">MVSKKSLLISAVILFVFLPACSGTSASEQIYNHLEKAVELEETFEKQQNPIVELEQKEQEIYKKIIELSMDDYDKIKELSEKALSNIEKREKKIELENESMQASKEEFMKMEDKLADLEKESVQKKADEMFAAMTDRYDAYEKLHEAYSKSLSMEKELYTMLQDKELEQKKLSDHISGLNDSYQKVIDANKEFNDLTNEYNELKKEFYKAADIDVSYENTEEKKEKSPESEKNE</sequence>
<feature type="chain" id="PRO_5045930221" evidence="2">
    <location>
        <begin position="23"/>
        <end position="234"/>
    </location>
</feature>
<proteinExistence type="predicted"/>
<dbReference type="Pfam" id="PF10368">
    <property type="entry name" value="YkyA"/>
    <property type="match status" value="1"/>
</dbReference>
<reference evidence="4" key="1">
    <citation type="journal article" date="2019" name="Int. J. Syst. Evol. Microbiol.">
        <title>The Global Catalogue of Microorganisms (GCM) 10K type strain sequencing project: providing services to taxonomists for standard genome sequencing and annotation.</title>
        <authorList>
            <consortium name="The Broad Institute Genomics Platform"/>
            <consortium name="The Broad Institute Genome Sequencing Center for Infectious Disease"/>
            <person name="Wu L."/>
            <person name="Ma J."/>
        </authorList>
    </citation>
    <scope>NUCLEOTIDE SEQUENCE [LARGE SCALE GENOMIC DNA]</scope>
    <source>
        <strain evidence="4">TISTR 1535</strain>
    </source>
</reference>
<protein>
    <submittedName>
        <fullName evidence="3">YkyA family protein</fullName>
    </submittedName>
</protein>
<dbReference type="EMBL" id="JBHUNA010000009">
    <property type="protein sequence ID" value="MFD2760597.1"/>
    <property type="molecule type" value="Genomic_DNA"/>
</dbReference>
<dbReference type="InterPro" id="IPR036785">
    <property type="entry name" value="YkyA-like_sf"/>
</dbReference>
<name>A0ABW5V7H6_9BACI</name>
<evidence type="ECO:0000313" key="3">
    <source>
        <dbReference type="EMBL" id="MFD2760597.1"/>
    </source>
</evidence>
<organism evidence="3 4">
    <name type="scientific">Lentibacillus juripiscarius</name>
    <dbReference type="NCBI Taxonomy" id="257446"/>
    <lineage>
        <taxon>Bacteria</taxon>
        <taxon>Bacillati</taxon>
        <taxon>Bacillota</taxon>
        <taxon>Bacilli</taxon>
        <taxon>Bacillales</taxon>
        <taxon>Bacillaceae</taxon>
        <taxon>Lentibacillus</taxon>
    </lineage>
</organism>
<keyword evidence="2" id="KW-0732">Signal</keyword>
<dbReference type="SUPFAM" id="SSF140423">
    <property type="entry name" value="MW0975(SA0943)-like"/>
    <property type="match status" value="1"/>
</dbReference>
<keyword evidence="4" id="KW-1185">Reference proteome</keyword>
<dbReference type="InterPro" id="IPR019454">
    <property type="entry name" value="Lipoprot_YkyA-like"/>
</dbReference>
<evidence type="ECO:0000256" key="2">
    <source>
        <dbReference type="SAM" id="SignalP"/>
    </source>
</evidence>
<keyword evidence="1" id="KW-0175">Coiled coil</keyword>
<feature type="coiled-coil region" evidence="1">
    <location>
        <begin position="77"/>
        <end position="128"/>
    </location>
</feature>
<dbReference type="Proteomes" id="UP001597502">
    <property type="component" value="Unassembled WGS sequence"/>
</dbReference>
<dbReference type="RefSeq" id="WP_382392217.1">
    <property type="nucleotide sequence ID" value="NZ_JBHUNA010000009.1"/>
</dbReference>
<evidence type="ECO:0000256" key="1">
    <source>
        <dbReference type="SAM" id="Coils"/>
    </source>
</evidence>
<feature type="signal peptide" evidence="2">
    <location>
        <begin position="1"/>
        <end position="22"/>
    </location>
</feature>
<dbReference type="Gene3D" id="1.20.120.570">
    <property type="entry name" value="YkyA-like"/>
    <property type="match status" value="1"/>
</dbReference>
<evidence type="ECO:0000313" key="4">
    <source>
        <dbReference type="Proteomes" id="UP001597502"/>
    </source>
</evidence>